<protein>
    <submittedName>
        <fullName evidence="1">Uncharacterized protein</fullName>
    </submittedName>
</protein>
<evidence type="ECO:0000313" key="2">
    <source>
        <dbReference type="Proteomes" id="UP000245956"/>
    </source>
</evidence>
<accession>A0A2U3EQW5</accession>
<sequence>MSTEVVIVLMSSRARPRPTSINTRITPNKSVIVLNRPFIVQEPEKARFDLDTWYSVGKRLRWGSISLARGLAASYSSTTDPCEILDELAEYVDKRQKVPSLSNATASIAMAWASSFCASSFCATCRVQWFEWDVSSSLGVEEMALYVPPGLTVP</sequence>
<evidence type="ECO:0000313" key="1">
    <source>
        <dbReference type="EMBL" id="PWI76890.1"/>
    </source>
</evidence>
<comment type="caution">
    <text evidence="1">The sequence shown here is derived from an EMBL/GenBank/DDBJ whole genome shotgun (WGS) entry which is preliminary data.</text>
</comment>
<gene>
    <name evidence="1" type="ORF">PCL_04084</name>
</gene>
<organism evidence="1 2">
    <name type="scientific">Purpureocillium lilacinum</name>
    <name type="common">Paecilomyces lilacinus</name>
    <dbReference type="NCBI Taxonomy" id="33203"/>
    <lineage>
        <taxon>Eukaryota</taxon>
        <taxon>Fungi</taxon>
        <taxon>Dikarya</taxon>
        <taxon>Ascomycota</taxon>
        <taxon>Pezizomycotina</taxon>
        <taxon>Sordariomycetes</taxon>
        <taxon>Hypocreomycetidae</taxon>
        <taxon>Hypocreales</taxon>
        <taxon>Ophiocordycipitaceae</taxon>
        <taxon>Purpureocillium</taxon>
    </lineage>
</organism>
<proteinExistence type="predicted"/>
<dbReference type="EMBL" id="LCWV01000001">
    <property type="protein sequence ID" value="PWI76890.1"/>
    <property type="molecule type" value="Genomic_DNA"/>
</dbReference>
<name>A0A2U3EQW5_PURLI</name>
<dbReference type="Proteomes" id="UP000245956">
    <property type="component" value="Unassembled WGS sequence"/>
</dbReference>
<reference evidence="1 2" key="1">
    <citation type="journal article" date="2016" name="Front. Microbiol.">
        <title>Genome and transcriptome sequences reveal the specific parasitism of the nematophagous Purpureocillium lilacinum 36-1.</title>
        <authorList>
            <person name="Xie J."/>
            <person name="Li S."/>
            <person name="Mo C."/>
            <person name="Xiao X."/>
            <person name="Peng D."/>
            <person name="Wang G."/>
            <person name="Xiao Y."/>
        </authorList>
    </citation>
    <scope>NUCLEOTIDE SEQUENCE [LARGE SCALE GENOMIC DNA]</scope>
    <source>
        <strain evidence="1 2">36-1</strain>
    </source>
</reference>
<dbReference type="AlphaFoldDB" id="A0A2U3EQW5"/>